<dbReference type="InterPro" id="IPR036271">
    <property type="entry name" value="Tet_transcr_reg_TetR-rel_C_sf"/>
</dbReference>
<organism evidence="1 2">
    <name type="scientific">Streptomyces longisporus</name>
    <dbReference type="NCBI Taxonomy" id="1948"/>
    <lineage>
        <taxon>Bacteria</taxon>
        <taxon>Bacillati</taxon>
        <taxon>Actinomycetota</taxon>
        <taxon>Actinomycetes</taxon>
        <taxon>Kitasatosporales</taxon>
        <taxon>Streptomycetaceae</taxon>
        <taxon>Streptomyces</taxon>
    </lineage>
</organism>
<proteinExistence type="predicted"/>
<name>A0ABN3L001_STRLO</name>
<dbReference type="SUPFAM" id="SSF48498">
    <property type="entry name" value="Tetracyclin repressor-like, C-terminal domain"/>
    <property type="match status" value="1"/>
</dbReference>
<sequence>MRHKELARAGQGHDKIRQDVDSAGGAAAITGLLRGTGAQLLLAQGSLAFEEVCATCELFVRRMLAIPETPDC</sequence>
<dbReference type="EMBL" id="BAAASG010000002">
    <property type="protein sequence ID" value="GAA2475339.1"/>
    <property type="molecule type" value="Genomic_DNA"/>
</dbReference>
<evidence type="ECO:0000313" key="1">
    <source>
        <dbReference type="EMBL" id="GAA2475339.1"/>
    </source>
</evidence>
<evidence type="ECO:0000313" key="2">
    <source>
        <dbReference type="Proteomes" id="UP001501777"/>
    </source>
</evidence>
<protein>
    <recommendedName>
        <fullName evidence="3">TetR family transcriptional regulator</fullName>
    </recommendedName>
</protein>
<evidence type="ECO:0008006" key="3">
    <source>
        <dbReference type="Google" id="ProtNLM"/>
    </source>
</evidence>
<accession>A0ABN3L001</accession>
<keyword evidence="2" id="KW-1185">Reference proteome</keyword>
<comment type="caution">
    <text evidence="1">The sequence shown here is derived from an EMBL/GenBank/DDBJ whole genome shotgun (WGS) entry which is preliminary data.</text>
</comment>
<gene>
    <name evidence="1" type="ORF">GCM10010276_08610</name>
</gene>
<dbReference type="Proteomes" id="UP001501777">
    <property type="component" value="Unassembled WGS sequence"/>
</dbReference>
<reference evidence="1 2" key="1">
    <citation type="journal article" date="2019" name="Int. J. Syst. Evol. Microbiol.">
        <title>The Global Catalogue of Microorganisms (GCM) 10K type strain sequencing project: providing services to taxonomists for standard genome sequencing and annotation.</title>
        <authorList>
            <consortium name="The Broad Institute Genomics Platform"/>
            <consortium name="The Broad Institute Genome Sequencing Center for Infectious Disease"/>
            <person name="Wu L."/>
            <person name="Ma J."/>
        </authorList>
    </citation>
    <scope>NUCLEOTIDE SEQUENCE [LARGE SCALE GENOMIC DNA]</scope>
    <source>
        <strain evidence="1 2">JCM 4395</strain>
    </source>
</reference>